<dbReference type="PANTHER" id="PTHR12064">
    <property type="entry name" value="METAL TRANSPORTER CNNM"/>
    <property type="match status" value="1"/>
</dbReference>
<evidence type="ECO:0000259" key="9">
    <source>
        <dbReference type="PROSITE" id="PS51846"/>
    </source>
</evidence>
<feature type="transmembrane region" description="Helical" evidence="7">
    <location>
        <begin position="45"/>
        <end position="68"/>
    </location>
</feature>
<evidence type="ECO:0000256" key="3">
    <source>
        <dbReference type="ARBA" id="ARBA00022737"/>
    </source>
</evidence>
<accession>W2GLN3</accession>
<dbReference type="PROSITE" id="PS51846">
    <property type="entry name" value="CNNM"/>
    <property type="match status" value="1"/>
</dbReference>
<evidence type="ECO:0000313" key="11">
    <source>
        <dbReference type="EMBL" id="ETL37316.1"/>
    </source>
</evidence>
<dbReference type="EMBL" id="KI673612">
    <property type="protein sequence ID" value="ETL37316.1"/>
    <property type="molecule type" value="Genomic_DNA"/>
</dbReference>
<feature type="chain" id="PRO_5010512887" description="CNNM transmembrane domain-containing protein" evidence="8">
    <location>
        <begin position="28"/>
        <end position="442"/>
    </location>
</feature>
<gene>
    <name evidence="10" type="ORF">L915_11036</name>
    <name evidence="11" type="ORF">L916_10935</name>
</gene>
<dbReference type="PANTHER" id="PTHR12064:SF94">
    <property type="entry name" value="UNEXTENDED PROTEIN"/>
    <property type="match status" value="1"/>
</dbReference>
<sequence length="442" mass="47744">MLGGSRKRRLAHVFVLLAVLQLNSVAANGGGVGDGDAELSSEDIVLQVSALVLLLALSAMFAGLGLGLMSLDLIGLEIVVAAGEDEHATETERVNSEAAKKVIPLRRKGNLLLTTLLLGNVSVNVLTSIITADLTSGLLGFIASTILILIFGEIVPQALCSRYALVIGGKVVPFVRVLIALFYIFAKPISLALDATLGEDIGTVFTRRQLAEIIDIHEKQQMIDKEESSIIRGAMTFGTKTVRSVMTPVDQVFMAPMSAVLDRVLIHNILASGFSRILVHGTSVNDIVGTIHVKDLIFVDPKENTPLSSFFKIFGRTTRSVHPDCRLSALLRAFKSESAHLVLVKQPQTTYASGDMHTLLGIVTLEDVLEEILQAEILDEGDLAVHRSHHHSERKQFLLRQFDEGGRLGLDALCQADDPSEDELAAGLIQEPQHVELSESSS</sequence>
<name>W2GLN3_PHYNI</name>
<keyword evidence="3" id="KW-0677">Repeat</keyword>
<feature type="transmembrane region" description="Helical" evidence="7">
    <location>
        <begin position="111"/>
        <end position="132"/>
    </location>
</feature>
<evidence type="ECO:0000313" key="10">
    <source>
        <dbReference type="EMBL" id="ETK83902.1"/>
    </source>
</evidence>
<evidence type="ECO:0000256" key="6">
    <source>
        <dbReference type="PROSITE-ProRule" id="PRU01193"/>
    </source>
</evidence>
<organism evidence="10">
    <name type="scientific">Phytophthora nicotianae</name>
    <name type="common">Potato buckeye rot agent</name>
    <name type="synonym">Phytophthora parasitica</name>
    <dbReference type="NCBI Taxonomy" id="4792"/>
    <lineage>
        <taxon>Eukaryota</taxon>
        <taxon>Sar</taxon>
        <taxon>Stramenopiles</taxon>
        <taxon>Oomycota</taxon>
        <taxon>Peronosporomycetes</taxon>
        <taxon>Peronosporales</taxon>
        <taxon>Peronosporaceae</taxon>
        <taxon>Phytophthora</taxon>
    </lineage>
</organism>
<protein>
    <recommendedName>
        <fullName evidence="9">CNNM transmembrane domain-containing protein</fullName>
    </recommendedName>
</protein>
<dbReference type="CDD" id="cd04590">
    <property type="entry name" value="CBS_pair_CorC_HlyC_assoc"/>
    <property type="match status" value="1"/>
</dbReference>
<dbReference type="SUPFAM" id="SSF54631">
    <property type="entry name" value="CBS-domain pair"/>
    <property type="match status" value="1"/>
</dbReference>
<dbReference type="Pfam" id="PF01595">
    <property type="entry name" value="CNNM"/>
    <property type="match status" value="1"/>
</dbReference>
<evidence type="ECO:0000256" key="8">
    <source>
        <dbReference type="SAM" id="SignalP"/>
    </source>
</evidence>
<dbReference type="AlphaFoldDB" id="W2GLN3"/>
<dbReference type="VEuPathDB" id="FungiDB:PPTG_13429"/>
<evidence type="ECO:0000256" key="1">
    <source>
        <dbReference type="ARBA" id="ARBA00004141"/>
    </source>
</evidence>
<evidence type="ECO:0000256" key="4">
    <source>
        <dbReference type="ARBA" id="ARBA00022989"/>
    </source>
</evidence>
<dbReference type="Gene3D" id="3.10.580.10">
    <property type="entry name" value="CBS-domain"/>
    <property type="match status" value="1"/>
</dbReference>
<dbReference type="EMBL" id="KI686938">
    <property type="protein sequence ID" value="ETK83903.1"/>
    <property type="molecule type" value="Genomic_DNA"/>
</dbReference>
<feature type="domain" description="CNNM transmembrane" evidence="9">
    <location>
        <begin position="40"/>
        <end position="227"/>
    </location>
</feature>
<dbReference type="GO" id="GO:0016020">
    <property type="term" value="C:membrane"/>
    <property type="evidence" value="ECO:0007669"/>
    <property type="project" value="UniProtKB-SubCell"/>
</dbReference>
<feature type="signal peptide" evidence="8">
    <location>
        <begin position="1"/>
        <end position="27"/>
    </location>
</feature>
<dbReference type="GO" id="GO:0010960">
    <property type="term" value="P:magnesium ion homeostasis"/>
    <property type="evidence" value="ECO:0007669"/>
    <property type="project" value="InterPro"/>
</dbReference>
<comment type="subcellular location">
    <subcellularLocation>
        <location evidence="1">Membrane</location>
        <topology evidence="1">Multi-pass membrane protein</topology>
    </subcellularLocation>
</comment>
<dbReference type="Proteomes" id="UP000053236">
    <property type="component" value="Unassembled WGS sequence"/>
</dbReference>
<evidence type="ECO:0000256" key="5">
    <source>
        <dbReference type="ARBA" id="ARBA00023136"/>
    </source>
</evidence>
<dbReference type="InterPro" id="IPR044751">
    <property type="entry name" value="Ion_transp-like_CBS"/>
</dbReference>
<dbReference type="InterPro" id="IPR002550">
    <property type="entry name" value="CNNM"/>
</dbReference>
<dbReference type="InterPro" id="IPR046342">
    <property type="entry name" value="CBS_dom_sf"/>
</dbReference>
<feature type="transmembrane region" description="Helical" evidence="7">
    <location>
        <begin position="163"/>
        <end position="186"/>
    </location>
</feature>
<keyword evidence="5 6" id="KW-0472">Membrane</keyword>
<dbReference type="Proteomes" id="UP000053864">
    <property type="component" value="Unassembled WGS sequence"/>
</dbReference>
<evidence type="ECO:0000256" key="7">
    <source>
        <dbReference type="SAM" id="Phobius"/>
    </source>
</evidence>
<keyword evidence="4 6" id="KW-1133">Transmembrane helix</keyword>
<dbReference type="EMBL" id="KI673612">
    <property type="protein sequence ID" value="ETL37317.1"/>
    <property type="molecule type" value="Genomic_DNA"/>
</dbReference>
<evidence type="ECO:0000256" key="2">
    <source>
        <dbReference type="ARBA" id="ARBA00022692"/>
    </source>
</evidence>
<reference evidence="10" key="1">
    <citation type="submission" date="2013-11" db="EMBL/GenBank/DDBJ databases">
        <title>The Genome Sequence of Phytophthora parasitica CJ02B3.</title>
        <authorList>
            <consortium name="The Broad Institute Genomics Platform"/>
            <person name="Russ C."/>
            <person name="Tyler B."/>
            <person name="Panabieres F."/>
            <person name="Shan W."/>
            <person name="Tripathy S."/>
            <person name="Grunwald N."/>
            <person name="Machado M."/>
            <person name="Johnson C.S."/>
            <person name="Arredondo F."/>
            <person name="Hong C."/>
            <person name="Coffey M."/>
            <person name="Young S.K."/>
            <person name="Zeng Q."/>
            <person name="Gargeya S."/>
            <person name="Fitzgerald M."/>
            <person name="Abouelleil A."/>
            <person name="Alvarado L."/>
            <person name="Chapman S.B."/>
            <person name="Gainer-Dewar J."/>
            <person name="Goldberg J."/>
            <person name="Griggs A."/>
            <person name="Gujja S."/>
            <person name="Hansen M."/>
            <person name="Howarth C."/>
            <person name="Imamovic A."/>
            <person name="Ireland A."/>
            <person name="Larimer J."/>
            <person name="McCowan C."/>
            <person name="Murphy C."/>
            <person name="Pearson M."/>
            <person name="Poon T.W."/>
            <person name="Priest M."/>
            <person name="Roberts A."/>
            <person name="Saif S."/>
            <person name="Shea T."/>
            <person name="Sykes S."/>
            <person name="Wortman J."/>
            <person name="Nusbaum C."/>
            <person name="Birren B."/>
        </authorList>
    </citation>
    <scope>NUCLEOTIDE SEQUENCE [LARGE SCALE GENOMIC DNA]</scope>
    <source>
        <strain evidence="10">CJ02B3</strain>
    </source>
</reference>
<proteinExistence type="predicted"/>
<reference evidence="11" key="2">
    <citation type="submission" date="2013-11" db="EMBL/GenBank/DDBJ databases">
        <title>The Genome Sequence of Phytophthora parasitica CJ05E6.</title>
        <authorList>
            <consortium name="The Broad Institute Genomics Platform"/>
            <person name="Russ C."/>
            <person name="Tyler B."/>
            <person name="Panabieres F."/>
            <person name="Shan W."/>
            <person name="Tripathy S."/>
            <person name="Grunwald N."/>
            <person name="Machado M."/>
            <person name="Johnson C.S."/>
            <person name="Arredondo F."/>
            <person name="Hong C."/>
            <person name="Coffey M."/>
            <person name="Young S.K."/>
            <person name="Zeng Q."/>
            <person name="Gargeya S."/>
            <person name="Fitzgerald M."/>
            <person name="Abouelleil A."/>
            <person name="Alvarado L."/>
            <person name="Chapman S.B."/>
            <person name="Gainer-Dewar J."/>
            <person name="Goldberg J."/>
            <person name="Griggs A."/>
            <person name="Gujja S."/>
            <person name="Hansen M."/>
            <person name="Howarth C."/>
            <person name="Imamovic A."/>
            <person name="Ireland A."/>
            <person name="Larimer J."/>
            <person name="McCowan C."/>
            <person name="Murphy C."/>
            <person name="Pearson M."/>
            <person name="Poon T.W."/>
            <person name="Priest M."/>
            <person name="Roberts A."/>
            <person name="Saif S."/>
            <person name="Shea T."/>
            <person name="Sykes S."/>
            <person name="Wortman J."/>
            <person name="Nusbaum C."/>
            <person name="Birren B."/>
        </authorList>
    </citation>
    <scope>NUCLEOTIDE SEQUENCE [LARGE SCALE GENOMIC DNA]</scope>
    <source>
        <strain evidence="11">CJ05E6</strain>
    </source>
</reference>
<keyword evidence="8" id="KW-0732">Signal</keyword>
<dbReference type="InterPro" id="IPR045095">
    <property type="entry name" value="ACDP"/>
</dbReference>
<dbReference type="EMBL" id="KI686938">
    <property type="protein sequence ID" value="ETK83902.1"/>
    <property type="molecule type" value="Genomic_DNA"/>
</dbReference>
<feature type="transmembrane region" description="Helical" evidence="7">
    <location>
        <begin position="138"/>
        <end position="156"/>
    </location>
</feature>
<dbReference type="FunFam" id="3.10.580.10:FF:000006">
    <property type="entry name" value="DUF21 and CBS domain protein"/>
    <property type="match status" value="1"/>
</dbReference>
<keyword evidence="2 6" id="KW-0812">Transmembrane</keyword>